<gene>
    <name evidence="1" type="ORF">BQ8482_380199</name>
</gene>
<name>A0A2P9AS76_9HYPH</name>
<protein>
    <submittedName>
        <fullName evidence="1">Uncharacterized protein</fullName>
    </submittedName>
</protein>
<evidence type="ECO:0000313" key="1">
    <source>
        <dbReference type="EMBL" id="SJM34016.1"/>
    </source>
</evidence>
<keyword evidence="2" id="KW-1185">Reference proteome</keyword>
<dbReference type="AlphaFoldDB" id="A0A2P9AS76"/>
<accession>A0A2P9AS76</accession>
<organism evidence="1 2">
    <name type="scientific">Mesorhizobium delmotii</name>
    <dbReference type="NCBI Taxonomy" id="1631247"/>
    <lineage>
        <taxon>Bacteria</taxon>
        <taxon>Pseudomonadati</taxon>
        <taxon>Pseudomonadota</taxon>
        <taxon>Alphaproteobacteria</taxon>
        <taxon>Hyphomicrobiales</taxon>
        <taxon>Phyllobacteriaceae</taxon>
        <taxon>Mesorhizobium</taxon>
    </lineage>
</organism>
<proteinExistence type="predicted"/>
<dbReference type="RefSeq" id="WP_123150614.1">
    <property type="nucleotide sequence ID" value="NZ_FUIG01000046.1"/>
</dbReference>
<sequence length="100" mass="11441">MTFNLNTIRNDVRAKARTDGDVCWLFNAHPMIRNRALTIGERVDLLVNVFKIKRTNALIETKGYYHARGNRHESRRNFAHDIAGRANGGRVATESDVIDF</sequence>
<dbReference type="Proteomes" id="UP000245698">
    <property type="component" value="Unassembled WGS sequence"/>
</dbReference>
<evidence type="ECO:0000313" key="2">
    <source>
        <dbReference type="Proteomes" id="UP000245698"/>
    </source>
</evidence>
<dbReference type="EMBL" id="FUIG01000046">
    <property type="protein sequence ID" value="SJM34016.1"/>
    <property type="molecule type" value="Genomic_DNA"/>
</dbReference>
<reference evidence="2" key="1">
    <citation type="submission" date="2016-12" db="EMBL/GenBank/DDBJ databases">
        <authorList>
            <person name="Brunel B."/>
        </authorList>
    </citation>
    <scope>NUCLEOTIDE SEQUENCE [LARGE SCALE GENOMIC DNA]</scope>
</reference>